<reference evidence="4" key="2">
    <citation type="journal article" date="2021" name="PeerJ">
        <title>Extensive microbial diversity within the chicken gut microbiome revealed by metagenomics and culture.</title>
        <authorList>
            <person name="Gilroy R."/>
            <person name="Ravi A."/>
            <person name="Getino M."/>
            <person name="Pursley I."/>
            <person name="Horton D.L."/>
            <person name="Alikhan N.F."/>
            <person name="Baker D."/>
            <person name="Gharbi K."/>
            <person name="Hall N."/>
            <person name="Watson M."/>
            <person name="Adriaenssens E.M."/>
            <person name="Foster-Nyarko E."/>
            <person name="Jarju S."/>
            <person name="Secka A."/>
            <person name="Antonio M."/>
            <person name="Oren A."/>
            <person name="Chaudhuri R.R."/>
            <person name="La Ragione R."/>
            <person name="Hildebrand F."/>
            <person name="Pallen M.J."/>
        </authorList>
    </citation>
    <scope>NUCLEOTIDE SEQUENCE</scope>
    <source>
        <strain evidence="4">USAMLcec3-3695</strain>
    </source>
</reference>
<proteinExistence type="predicted"/>
<dbReference type="InterPro" id="IPR051158">
    <property type="entry name" value="Metallophosphoesterase_sf"/>
</dbReference>
<dbReference type="GO" id="GO:0016020">
    <property type="term" value="C:membrane"/>
    <property type="evidence" value="ECO:0007669"/>
    <property type="project" value="GOC"/>
</dbReference>
<dbReference type="GO" id="GO:0009245">
    <property type="term" value="P:lipid A biosynthetic process"/>
    <property type="evidence" value="ECO:0007669"/>
    <property type="project" value="TreeGrafter"/>
</dbReference>
<evidence type="ECO:0000256" key="2">
    <source>
        <dbReference type="ARBA" id="ARBA00022801"/>
    </source>
</evidence>
<reference evidence="4" key="1">
    <citation type="submission" date="2020-10" db="EMBL/GenBank/DDBJ databases">
        <authorList>
            <person name="Gilroy R."/>
        </authorList>
    </citation>
    <scope>NUCLEOTIDE SEQUENCE</scope>
    <source>
        <strain evidence="4">USAMLcec3-3695</strain>
    </source>
</reference>
<organism evidence="4 5">
    <name type="scientific">Candidatus Ornithomonoglobus merdipullorum</name>
    <dbReference type="NCBI Taxonomy" id="2840895"/>
    <lineage>
        <taxon>Bacteria</taxon>
        <taxon>Bacillati</taxon>
        <taxon>Bacillota</taxon>
        <taxon>Clostridia</taxon>
        <taxon>Candidatus Ornithomonoglobus</taxon>
    </lineage>
</organism>
<evidence type="ECO:0000256" key="1">
    <source>
        <dbReference type="ARBA" id="ARBA00022723"/>
    </source>
</evidence>
<dbReference type="Gene3D" id="3.60.21.10">
    <property type="match status" value="1"/>
</dbReference>
<feature type="domain" description="Calcineurin-like phosphoesterase" evidence="3">
    <location>
        <begin position="46"/>
        <end position="208"/>
    </location>
</feature>
<dbReference type="AlphaFoldDB" id="A0A9D1MAU9"/>
<dbReference type="Pfam" id="PF00149">
    <property type="entry name" value="Metallophos"/>
    <property type="match status" value="1"/>
</dbReference>
<accession>A0A9D1MAU9</accession>
<evidence type="ECO:0000259" key="3">
    <source>
        <dbReference type="Pfam" id="PF00149"/>
    </source>
</evidence>
<dbReference type="PANTHER" id="PTHR31302:SF31">
    <property type="entry name" value="PHOSPHODIESTERASE YAEI"/>
    <property type="match status" value="1"/>
</dbReference>
<dbReference type="GO" id="GO:0046872">
    <property type="term" value="F:metal ion binding"/>
    <property type="evidence" value="ECO:0007669"/>
    <property type="project" value="UniProtKB-KW"/>
</dbReference>
<dbReference type="EMBL" id="DVNB01000036">
    <property type="protein sequence ID" value="HIU56881.1"/>
    <property type="molecule type" value="Genomic_DNA"/>
</dbReference>
<keyword evidence="1" id="KW-0479">Metal-binding</keyword>
<name>A0A9D1MAU9_9FIRM</name>
<dbReference type="Proteomes" id="UP000824109">
    <property type="component" value="Unassembled WGS sequence"/>
</dbReference>
<dbReference type="SUPFAM" id="SSF56300">
    <property type="entry name" value="Metallo-dependent phosphatases"/>
    <property type="match status" value="1"/>
</dbReference>
<sequence>MKVSKVFKYMAFTGGILCAVKGLDDRLETTHYIIESEKLPEEFDGFRIVQVSDFHASSVPGIIEEVRNEDPDIIVSTGDLVHDRGAYEPGIRLIERLLTIAPVYTVTGNHDLRRADYKKFQRDLDRTGAVTLHDETIILTHDGAEIALSGIEDPFSEDGKTIEQNINASIEKLADFDGYHIVLFHRANHMDLLKNRGFDLVLSGHMHGGQIRLPNGRGVCAPKSSWVSGSPMLFPKYFAGHYKHRGTHMIVNRGIGNPMIIPRIFNRPELTVVILKKKQG</sequence>
<dbReference type="InterPro" id="IPR029052">
    <property type="entry name" value="Metallo-depent_PP-like"/>
</dbReference>
<evidence type="ECO:0000313" key="5">
    <source>
        <dbReference type="Proteomes" id="UP000824109"/>
    </source>
</evidence>
<keyword evidence="2" id="KW-0378">Hydrolase</keyword>
<protein>
    <submittedName>
        <fullName evidence="4">Metallophosphoesterase</fullName>
    </submittedName>
</protein>
<dbReference type="PANTHER" id="PTHR31302">
    <property type="entry name" value="TRANSMEMBRANE PROTEIN WITH METALLOPHOSPHOESTERASE DOMAIN-RELATED"/>
    <property type="match status" value="1"/>
</dbReference>
<comment type="caution">
    <text evidence="4">The sequence shown here is derived from an EMBL/GenBank/DDBJ whole genome shotgun (WGS) entry which is preliminary data.</text>
</comment>
<dbReference type="InterPro" id="IPR004843">
    <property type="entry name" value="Calcineurin-like_PHP"/>
</dbReference>
<gene>
    <name evidence="4" type="ORF">IAA61_03585</name>
</gene>
<dbReference type="GO" id="GO:0008758">
    <property type="term" value="F:UDP-2,3-diacylglucosamine hydrolase activity"/>
    <property type="evidence" value="ECO:0007669"/>
    <property type="project" value="TreeGrafter"/>
</dbReference>
<evidence type="ECO:0000313" key="4">
    <source>
        <dbReference type="EMBL" id="HIU56881.1"/>
    </source>
</evidence>